<sequence>MVRYRRFMAICATCIWHTFYLGRELARAASEASPEHASLKATLSGSPRRHRTTCATHMGILTSPSVRPCCKPRLSYSLPTLYACLDPRAWHLQISTRSCEYDQP</sequence>
<gene>
    <name evidence="1" type="ORF">EJ03DRAFT_31086</name>
</gene>
<organism evidence="1 2">
    <name type="scientific">Teratosphaeria nubilosa</name>
    <dbReference type="NCBI Taxonomy" id="161662"/>
    <lineage>
        <taxon>Eukaryota</taxon>
        <taxon>Fungi</taxon>
        <taxon>Dikarya</taxon>
        <taxon>Ascomycota</taxon>
        <taxon>Pezizomycotina</taxon>
        <taxon>Dothideomycetes</taxon>
        <taxon>Dothideomycetidae</taxon>
        <taxon>Mycosphaerellales</taxon>
        <taxon>Teratosphaeriaceae</taxon>
        <taxon>Teratosphaeria</taxon>
    </lineage>
</organism>
<dbReference type="EMBL" id="ML995819">
    <property type="protein sequence ID" value="KAF2771544.1"/>
    <property type="molecule type" value="Genomic_DNA"/>
</dbReference>
<protein>
    <submittedName>
        <fullName evidence="1">Uncharacterized protein</fullName>
    </submittedName>
</protein>
<dbReference type="Proteomes" id="UP000799436">
    <property type="component" value="Unassembled WGS sequence"/>
</dbReference>
<evidence type="ECO:0000313" key="2">
    <source>
        <dbReference type="Proteomes" id="UP000799436"/>
    </source>
</evidence>
<proteinExistence type="predicted"/>
<name>A0A6G1LHA7_9PEZI</name>
<accession>A0A6G1LHA7</accession>
<reference evidence="1" key="1">
    <citation type="journal article" date="2020" name="Stud. Mycol.">
        <title>101 Dothideomycetes genomes: a test case for predicting lifestyles and emergence of pathogens.</title>
        <authorList>
            <person name="Haridas S."/>
            <person name="Albert R."/>
            <person name="Binder M."/>
            <person name="Bloem J."/>
            <person name="Labutti K."/>
            <person name="Salamov A."/>
            <person name="Andreopoulos B."/>
            <person name="Baker S."/>
            <person name="Barry K."/>
            <person name="Bills G."/>
            <person name="Bluhm B."/>
            <person name="Cannon C."/>
            <person name="Castanera R."/>
            <person name="Culley D."/>
            <person name="Daum C."/>
            <person name="Ezra D."/>
            <person name="Gonzalez J."/>
            <person name="Henrissat B."/>
            <person name="Kuo A."/>
            <person name="Liang C."/>
            <person name="Lipzen A."/>
            <person name="Lutzoni F."/>
            <person name="Magnuson J."/>
            <person name="Mondo S."/>
            <person name="Nolan M."/>
            <person name="Ohm R."/>
            <person name="Pangilinan J."/>
            <person name="Park H.-J."/>
            <person name="Ramirez L."/>
            <person name="Alfaro M."/>
            <person name="Sun H."/>
            <person name="Tritt A."/>
            <person name="Yoshinaga Y."/>
            <person name="Zwiers L.-H."/>
            <person name="Turgeon B."/>
            <person name="Goodwin S."/>
            <person name="Spatafora J."/>
            <person name="Crous P."/>
            <person name="Grigoriev I."/>
        </authorList>
    </citation>
    <scope>NUCLEOTIDE SEQUENCE</scope>
    <source>
        <strain evidence="1">CBS 116005</strain>
    </source>
</reference>
<keyword evidence="2" id="KW-1185">Reference proteome</keyword>
<evidence type="ECO:0000313" key="1">
    <source>
        <dbReference type="EMBL" id="KAF2771544.1"/>
    </source>
</evidence>
<dbReference type="AlphaFoldDB" id="A0A6G1LHA7"/>